<comment type="caution">
    <text evidence="1">The sequence shown here is derived from an EMBL/GenBank/DDBJ whole genome shotgun (WGS) entry which is preliminary data.</text>
</comment>
<evidence type="ECO:0000313" key="1">
    <source>
        <dbReference type="EMBL" id="KXV02184.1"/>
    </source>
</evidence>
<dbReference type="EMBL" id="LHZB01000101">
    <property type="protein sequence ID" value="KXV02184.1"/>
    <property type="molecule type" value="Genomic_DNA"/>
</dbReference>
<name>A0A149QYG5_9PROT</name>
<accession>A0A149QYG5</accession>
<protein>
    <submittedName>
        <fullName evidence="1">Uncharacterized protein</fullName>
    </submittedName>
</protein>
<organism evidence="1 2">
    <name type="scientific">Gluconobacter potus</name>
    <dbReference type="NCBI Taxonomy" id="2724927"/>
    <lineage>
        <taxon>Bacteria</taxon>
        <taxon>Pseudomonadati</taxon>
        <taxon>Pseudomonadota</taxon>
        <taxon>Alphaproteobacteria</taxon>
        <taxon>Acetobacterales</taxon>
        <taxon>Acetobacteraceae</taxon>
        <taxon>Gluconobacter</taxon>
    </lineage>
</organism>
<proteinExistence type="predicted"/>
<evidence type="ECO:0000313" key="2">
    <source>
        <dbReference type="Proteomes" id="UP000075573"/>
    </source>
</evidence>
<reference evidence="1 2" key="1">
    <citation type="submission" date="2015-06" db="EMBL/GenBank/DDBJ databases">
        <title>Improved classification and identification of acetic acid bacteria using matrix-assisted laser desorption/ionization time-of-flight mass spectrometry; Gluconobacter nephelii and Gluconobacter uchimurae are later heterotypic synonyms of Gluconobacter japonicus and Gluconobacter oxydans, respectively.</title>
        <authorList>
            <person name="Li L."/>
            <person name="Cleenwerck I."/>
            <person name="De Vuyst L."/>
            <person name="Vandamme P."/>
        </authorList>
    </citation>
    <scope>NUCLEOTIDE SEQUENCE [LARGE SCALE GENOMIC DNA]</scope>
    <source>
        <strain evidence="1 2">LMG 1764</strain>
    </source>
</reference>
<sequence length="256" mass="29734">MGHRLTSGLAGWLTYQQMSREILDYESSLRGPLDHLAAGNNYKAYKEFPLLRKDDQIGSSKKIDFAFYPRKVTKKSPGIILMETKYNKNGTYAGLITSDIKKMMAWDIPSLVINAKNRCTKLDSYIEEQKPYGMHRDALHERRVWQKFAEYPETTEILRCILFVWRGNNIFCDWKKENEAVQNQFTELFDRALPKGVRATRDSRQKLLLGKIPYKQVLNSKGSLRAAHTKTNAPYWCCTLFETPEWKNIKGSKPLI</sequence>
<dbReference type="AlphaFoldDB" id="A0A149QYG5"/>
<dbReference type="Proteomes" id="UP000075573">
    <property type="component" value="Unassembled WGS sequence"/>
</dbReference>
<dbReference type="PATRIC" id="fig|442.7.peg.3190"/>
<gene>
    <name evidence="1" type="ORF">AD929_03520</name>
</gene>